<evidence type="ECO:0000259" key="1">
    <source>
        <dbReference type="Pfam" id="PF20253"/>
    </source>
</evidence>
<gene>
    <name evidence="2" type="ORF">G7Y89_g1344</name>
</gene>
<dbReference type="InterPro" id="IPR046539">
    <property type="entry name" value="DUF6604"/>
</dbReference>
<evidence type="ECO:0000313" key="2">
    <source>
        <dbReference type="EMBL" id="KAF4636745.1"/>
    </source>
</evidence>
<dbReference type="Proteomes" id="UP000566819">
    <property type="component" value="Unassembled WGS sequence"/>
</dbReference>
<keyword evidence="3" id="KW-1185">Reference proteome</keyword>
<evidence type="ECO:0000313" key="3">
    <source>
        <dbReference type="Proteomes" id="UP000566819"/>
    </source>
</evidence>
<sequence length="168" mass="19701">MGGKEHAQFNETYRAAIRLFRETLDISVLKGPHTPIRKRMATVEDDAEDLLKTANPFEGLNIEESTSNYDKPAPPKETPNFTLKAESAGRNYQYKYPHEEEFIALYFYYKDLNEIRSYLKQLWKDYQDRKVDLVSVSLTTDIAIDVVERMEVDFFSTLWKPQPDDHLQ</sequence>
<dbReference type="EMBL" id="JAAMPI010000051">
    <property type="protein sequence ID" value="KAF4636745.1"/>
    <property type="molecule type" value="Genomic_DNA"/>
</dbReference>
<accession>A0A8H4RX91</accession>
<protein>
    <recommendedName>
        <fullName evidence="1">DUF6604 domain-containing protein</fullName>
    </recommendedName>
</protein>
<reference evidence="2 3" key="1">
    <citation type="submission" date="2020-03" db="EMBL/GenBank/DDBJ databases">
        <title>Draft Genome Sequence of Cudoniella acicularis.</title>
        <authorList>
            <person name="Buettner E."/>
            <person name="Kellner H."/>
        </authorList>
    </citation>
    <scope>NUCLEOTIDE SEQUENCE [LARGE SCALE GENOMIC DNA]</scope>
    <source>
        <strain evidence="2 3">DSM 108380</strain>
    </source>
</reference>
<dbReference type="AlphaFoldDB" id="A0A8H4RX91"/>
<organism evidence="2 3">
    <name type="scientific">Cudoniella acicularis</name>
    <dbReference type="NCBI Taxonomy" id="354080"/>
    <lineage>
        <taxon>Eukaryota</taxon>
        <taxon>Fungi</taxon>
        <taxon>Dikarya</taxon>
        <taxon>Ascomycota</taxon>
        <taxon>Pezizomycotina</taxon>
        <taxon>Leotiomycetes</taxon>
        <taxon>Helotiales</taxon>
        <taxon>Tricladiaceae</taxon>
        <taxon>Cudoniella</taxon>
    </lineage>
</organism>
<dbReference type="OrthoDB" id="5238236at2759"/>
<dbReference type="Pfam" id="PF20253">
    <property type="entry name" value="DUF6604"/>
    <property type="match status" value="1"/>
</dbReference>
<feature type="domain" description="DUF6604" evidence="1">
    <location>
        <begin position="5"/>
        <end position="155"/>
    </location>
</feature>
<proteinExistence type="predicted"/>
<name>A0A8H4RX91_9HELO</name>
<comment type="caution">
    <text evidence="2">The sequence shown here is derived from an EMBL/GenBank/DDBJ whole genome shotgun (WGS) entry which is preliminary data.</text>
</comment>